<evidence type="ECO:0000256" key="1">
    <source>
        <dbReference type="SAM" id="MobiDB-lite"/>
    </source>
</evidence>
<evidence type="ECO:0000313" key="3">
    <source>
        <dbReference type="Proteomes" id="UP000695022"/>
    </source>
</evidence>
<dbReference type="InterPro" id="IPR039872">
    <property type="entry name" value="KIAA0513"/>
</dbReference>
<sequence>MSMSAASKNTGADSGCQSDEDQAPLVFVADPSGEEYHNERLKDFEIEDVVQDCTPRKCAIIPVDGSTPTPCAIPAEIVHHWPVDSPISDDSEGSGIIAEQCTNSQHRRCNSAVTCNTSSSSTSFDLQDISDLDLLDLPTDHTFVSSISSSSEQDSGLPSFSPSLDSKDLLLELSNQEEYFDFMQSFVGLIFANSAEISQILKAKFGECCQAAQGRLWFSKLLSKQRVKNKQVSERTFYSLVQYLAIALFECHEADDFTPARTLMNMCFTFYTLQSGIQHHEGQRVYLYSHLHNQPIWQCQRFWSAAFYDAFQQERANRPLFTRNEWDSISSEEQEDEKRYQQNVAFGQLGTFTYNMVQLGMPKALCLDFLRKQSTICNLTTEQVELLQENLERIS</sequence>
<gene>
    <name evidence="4" type="primary">LOC106813835</name>
</gene>
<name>A0ABM1EMY1_PRICU</name>
<dbReference type="Pfam" id="PF12335">
    <property type="entry name" value="SBF2"/>
    <property type="match status" value="1"/>
</dbReference>
<protein>
    <submittedName>
        <fullName evidence="4">Uncharacterized protein KIAA0513-like</fullName>
    </submittedName>
</protein>
<dbReference type="Proteomes" id="UP000695022">
    <property type="component" value="Unplaced"/>
</dbReference>
<dbReference type="InterPro" id="IPR022096">
    <property type="entry name" value="SBF1/SBF2"/>
</dbReference>
<dbReference type="GeneID" id="106813835"/>
<reference evidence="4" key="1">
    <citation type="submission" date="2025-08" db="UniProtKB">
        <authorList>
            <consortium name="RefSeq"/>
        </authorList>
    </citation>
    <scope>IDENTIFICATION</scope>
</reference>
<organism evidence="3 4">
    <name type="scientific">Priapulus caudatus</name>
    <name type="common">Priapulid worm</name>
    <dbReference type="NCBI Taxonomy" id="37621"/>
    <lineage>
        <taxon>Eukaryota</taxon>
        <taxon>Metazoa</taxon>
        <taxon>Ecdysozoa</taxon>
        <taxon>Scalidophora</taxon>
        <taxon>Priapulida</taxon>
        <taxon>Priapulimorpha</taxon>
        <taxon>Priapulimorphida</taxon>
        <taxon>Priapulidae</taxon>
        <taxon>Priapulus</taxon>
    </lineage>
</organism>
<dbReference type="PANTHER" id="PTHR13663:SF2">
    <property type="entry name" value="SIMILAR TO RIKEN CDNA 6430548M08"/>
    <property type="match status" value="1"/>
</dbReference>
<evidence type="ECO:0000259" key="2">
    <source>
        <dbReference type="Pfam" id="PF12335"/>
    </source>
</evidence>
<dbReference type="PANTHER" id="PTHR13663">
    <property type="entry name" value="SIMILAR TO RIKEN CDNA 6430548M08"/>
    <property type="match status" value="1"/>
</dbReference>
<feature type="region of interest" description="Disordered" evidence="1">
    <location>
        <begin position="1"/>
        <end position="21"/>
    </location>
</feature>
<keyword evidence="3" id="KW-1185">Reference proteome</keyword>
<proteinExistence type="predicted"/>
<accession>A0ABM1EMY1</accession>
<dbReference type="RefSeq" id="XP_014673552.1">
    <property type="nucleotide sequence ID" value="XM_014818066.1"/>
</dbReference>
<feature type="domain" description="SBF1/SBF2" evidence="2">
    <location>
        <begin position="174"/>
        <end position="342"/>
    </location>
</feature>
<feature type="compositionally biased region" description="Polar residues" evidence="1">
    <location>
        <begin position="1"/>
        <end position="17"/>
    </location>
</feature>
<evidence type="ECO:0000313" key="4">
    <source>
        <dbReference type="RefSeq" id="XP_014673552.1"/>
    </source>
</evidence>